<feature type="domain" description="HhH-GPD" evidence="4">
    <location>
        <begin position="260"/>
        <end position="431"/>
    </location>
</feature>
<dbReference type="RefSeq" id="XP_066652079.1">
    <property type="nucleotide sequence ID" value="XM_066793670.1"/>
</dbReference>
<evidence type="ECO:0000313" key="6">
    <source>
        <dbReference type="Proteomes" id="UP001360953"/>
    </source>
</evidence>
<protein>
    <submittedName>
        <fullName evidence="5">DNA glycosylase</fullName>
    </submittedName>
</protein>
<evidence type="ECO:0000256" key="1">
    <source>
        <dbReference type="ARBA" id="ARBA00022763"/>
    </source>
</evidence>
<keyword evidence="2" id="KW-0234">DNA repair</keyword>
<dbReference type="Gene3D" id="1.10.1670.40">
    <property type="match status" value="1"/>
</dbReference>
<gene>
    <name evidence="5" type="ORF">J3D65DRAFT_105289</name>
</gene>
<proteinExistence type="predicted"/>
<dbReference type="EMBL" id="JBBPEH010000011">
    <property type="protein sequence ID" value="KAK7532411.1"/>
    <property type="molecule type" value="Genomic_DNA"/>
</dbReference>
<dbReference type="SUPFAM" id="SSF48150">
    <property type="entry name" value="DNA-glycosylase"/>
    <property type="match status" value="1"/>
</dbReference>
<feature type="compositionally biased region" description="Basic residues" evidence="3">
    <location>
        <begin position="118"/>
        <end position="127"/>
    </location>
</feature>
<feature type="compositionally biased region" description="Polar residues" evidence="3">
    <location>
        <begin position="52"/>
        <end position="68"/>
    </location>
</feature>
<evidence type="ECO:0000256" key="2">
    <source>
        <dbReference type="ARBA" id="ARBA00023204"/>
    </source>
</evidence>
<feature type="region of interest" description="Disordered" evidence="3">
    <location>
        <begin position="36"/>
        <end position="186"/>
    </location>
</feature>
<comment type="caution">
    <text evidence="5">The sequence shown here is derived from an EMBL/GenBank/DDBJ whole genome shotgun (WGS) entry which is preliminary data.</text>
</comment>
<dbReference type="Proteomes" id="UP001360953">
    <property type="component" value="Unassembled WGS sequence"/>
</dbReference>
<keyword evidence="6" id="KW-1185">Reference proteome</keyword>
<dbReference type="GeneID" id="92026576"/>
<keyword evidence="1" id="KW-0227">DNA damage</keyword>
<dbReference type="InterPro" id="IPR011257">
    <property type="entry name" value="DNA_glycosylase"/>
</dbReference>
<dbReference type="PANTHER" id="PTHR43003">
    <property type="entry name" value="DNA-3-METHYLADENINE GLYCOSYLASE"/>
    <property type="match status" value="1"/>
</dbReference>
<dbReference type="InterPro" id="IPR051912">
    <property type="entry name" value="Alkylbase_DNA_Glycosylase/TA"/>
</dbReference>
<accession>A0ABR1LD76</accession>
<evidence type="ECO:0000313" key="5">
    <source>
        <dbReference type="EMBL" id="KAK7532411.1"/>
    </source>
</evidence>
<organism evidence="5 6">
    <name type="scientific">Phyllosticta citribraziliensis</name>
    <dbReference type="NCBI Taxonomy" id="989973"/>
    <lineage>
        <taxon>Eukaryota</taxon>
        <taxon>Fungi</taxon>
        <taxon>Dikarya</taxon>
        <taxon>Ascomycota</taxon>
        <taxon>Pezizomycotina</taxon>
        <taxon>Dothideomycetes</taxon>
        <taxon>Dothideomycetes incertae sedis</taxon>
        <taxon>Botryosphaeriales</taxon>
        <taxon>Phyllostictaceae</taxon>
        <taxon>Phyllosticta</taxon>
    </lineage>
</organism>
<evidence type="ECO:0000259" key="4">
    <source>
        <dbReference type="SMART" id="SM00478"/>
    </source>
</evidence>
<dbReference type="PANTHER" id="PTHR43003:SF5">
    <property type="entry name" value="DNA-3-METHYLADENINE GLYCOSYLASE"/>
    <property type="match status" value="1"/>
</dbReference>
<name>A0ABR1LD76_9PEZI</name>
<sequence>MQTASVITTKSFHPTVLLRLKPAFRPALGLFHAARSSARPRIPSSSRIPASTMSTLTRRSARIQSRATSEPAFKEVEGKAGAATDTVKETKTRARKTKSTEPNGELAAADAANDTPKTPKKRGRPPKKKAETPPAQDETQSAMPPPQTPVSKRRKVEVESHSSPAAPRPVEPHASNAPLTTPGGSRVTYLRKAPAQGDGAGSEAQPTLTTETLLKEAEAHLIKIDPGLKTLIEKNPCKMFSSEGLQEEVEPFKALISSIMAQQVSGAAARSIKARFVALFAPPGAPSNFFPTPAMVSTATVPHLRTAGLSTRKAEYSIGIAQKFVSGELSAAKLASATDEELLEMLIQVRGLGRWSVEMFSMFNLKRTDVFSTGDLGVQRGMAAWQKRDVELLKRKAGQMAKDGKSKTKGGLDGKKWKYMTEQEMLDLSEPFKPYR</sequence>
<reference evidence="5 6" key="1">
    <citation type="submission" date="2024-04" db="EMBL/GenBank/DDBJ databases">
        <title>Phyllosticta paracitricarpa is synonymous to the EU quarantine fungus P. citricarpa based on phylogenomic analyses.</title>
        <authorList>
            <consortium name="Lawrence Berkeley National Laboratory"/>
            <person name="Van ingen-buijs V.A."/>
            <person name="Van westerhoven A.C."/>
            <person name="Haridas S."/>
            <person name="Skiadas P."/>
            <person name="Martin F."/>
            <person name="Groenewald J.Z."/>
            <person name="Crous P.W."/>
            <person name="Seidl M.F."/>
        </authorList>
    </citation>
    <scope>NUCLEOTIDE SEQUENCE [LARGE SCALE GENOMIC DNA]</scope>
    <source>
        <strain evidence="5 6">CPC 17464</strain>
    </source>
</reference>
<dbReference type="InterPro" id="IPR003265">
    <property type="entry name" value="HhH-GPD_domain"/>
</dbReference>
<evidence type="ECO:0000256" key="3">
    <source>
        <dbReference type="SAM" id="MobiDB-lite"/>
    </source>
</evidence>
<dbReference type="Pfam" id="PF00730">
    <property type="entry name" value="HhH-GPD"/>
    <property type="match status" value="1"/>
</dbReference>
<feature type="compositionally biased region" description="Low complexity" evidence="3">
    <location>
        <begin position="36"/>
        <end position="51"/>
    </location>
</feature>
<dbReference type="CDD" id="cd00056">
    <property type="entry name" value="ENDO3c"/>
    <property type="match status" value="1"/>
</dbReference>
<dbReference type="Gene3D" id="1.10.340.30">
    <property type="entry name" value="Hypothetical protein, domain 2"/>
    <property type="match status" value="1"/>
</dbReference>
<dbReference type="SMART" id="SM00478">
    <property type="entry name" value="ENDO3c"/>
    <property type="match status" value="1"/>
</dbReference>